<keyword evidence="2" id="KW-1185">Reference proteome</keyword>
<evidence type="ECO:0000313" key="1">
    <source>
        <dbReference type="EMBL" id="PIO29107.1"/>
    </source>
</evidence>
<reference evidence="2" key="1">
    <citation type="journal article" date="2017" name="Nat. Commun.">
        <title>The North American bullfrog draft genome provides insight into hormonal regulation of long noncoding RNA.</title>
        <authorList>
            <person name="Hammond S.A."/>
            <person name="Warren R.L."/>
            <person name="Vandervalk B.P."/>
            <person name="Kucuk E."/>
            <person name="Khan H."/>
            <person name="Gibb E.A."/>
            <person name="Pandoh P."/>
            <person name="Kirk H."/>
            <person name="Zhao Y."/>
            <person name="Jones M."/>
            <person name="Mungall A.J."/>
            <person name="Coope R."/>
            <person name="Pleasance S."/>
            <person name="Moore R.A."/>
            <person name="Holt R.A."/>
            <person name="Round J.M."/>
            <person name="Ohora S."/>
            <person name="Walle B.V."/>
            <person name="Veldhoen N."/>
            <person name="Helbing C.C."/>
            <person name="Birol I."/>
        </authorList>
    </citation>
    <scope>NUCLEOTIDE SEQUENCE [LARGE SCALE GENOMIC DNA]</scope>
</reference>
<name>A0A2G9RML3_AQUCT</name>
<protein>
    <submittedName>
        <fullName evidence="1">Uncharacterized protein</fullName>
    </submittedName>
</protein>
<dbReference type="EMBL" id="KV936196">
    <property type="protein sequence ID" value="PIO29107.1"/>
    <property type="molecule type" value="Genomic_DNA"/>
</dbReference>
<sequence>MGRKEEGHLSCVWTPVTQHLLKIQKVNSPHTLKMLMLMCRKYCVKLLEMVSTTGDVDVVEEQNHFSSASAQILISELLVCNRELVKMKENIHDVQNRFINIINILAKI</sequence>
<organism evidence="1 2">
    <name type="scientific">Aquarana catesbeiana</name>
    <name type="common">American bullfrog</name>
    <name type="synonym">Rana catesbeiana</name>
    <dbReference type="NCBI Taxonomy" id="8400"/>
    <lineage>
        <taxon>Eukaryota</taxon>
        <taxon>Metazoa</taxon>
        <taxon>Chordata</taxon>
        <taxon>Craniata</taxon>
        <taxon>Vertebrata</taxon>
        <taxon>Euteleostomi</taxon>
        <taxon>Amphibia</taxon>
        <taxon>Batrachia</taxon>
        <taxon>Anura</taxon>
        <taxon>Neobatrachia</taxon>
        <taxon>Ranoidea</taxon>
        <taxon>Ranidae</taxon>
        <taxon>Aquarana</taxon>
    </lineage>
</organism>
<gene>
    <name evidence="1" type="ORF">AB205_0209580</name>
</gene>
<evidence type="ECO:0000313" key="2">
    <source>
        <dbReference type="Proteomes" id="UP000228934"/>
    </source>
</evidence>
<accession>A0A2G9RML3</accession>
<dbReference type="AlphaFoldDB" id="A0A2G9RML3"/>
<proteinExistence type="predicted"/>
<dbReference type="Proteomes" id="UP000228934">
    <property type="component" value="Unassembled WGS sequence"/>
</dbReference>